<keyword evidence="2" id="KW-1185">Reference proteome</keyword>
<dbReference type="EMBL" id="JACHIG010000005">
    <property type="protein sequence ID" value="MBB5033046.1"/>
    <property type="molecule type" value="Genomic_DNA"/>
</dbReference>
<evidence type="ECO:0000313" key="1">
    <source>
        <dbReference type="EMBL" id="MBB5033046.1"/>
    </source>
</evidence>
<name>A0A7W7YBB3_9BACT</name>
<gene>
    <name evidence="1" type="ORF">HNQ65_002629</name>
</gene>
<dbReference type="Proteomes" id="UP000590740">
    <property type="component" value="Unassembled WGS sequence"/>
</dbReference>
<accession>A0A7W7YBB3</accession>
<evidence type="ECO:0000313" key="2">
    <source>
        <dbReference type="Proteomes" id="UP000590740"/>
    </source>
</evidence>
<reference evidence="1 2" key="1">
    <citation type="submission" date="2020-08" db="EMBL/GenBank/DDBJ databases">
        <title>Genomic Encyclopedia of Type Strains, Phase IV (KMG-IV): sequencing the most valuable type-strain genomes for metagenomic binning, comparative biology and taxonomic classification.</title>
        <authorList>
            <person name="Goeker M."/>
        </authorList>
    </citation>
    <scope>NUCLEOTIDE SEQUENCE [LARGE SCALE GENOMIC DNA]</scope>
    <source>
        <strain evidence="1 2">DSM 12252</strain>
    </source>
</reference>
<organism evidence="1 2">
    <name type="scientific">Prosthecobacter vanneervenii</name>
    <dbReference type="NCBI Taxonomy" id="48466"/>
    <lineage>
        <taxon>Bacteria</taxon>
        <taxon>Pseudomonadati</taxon>
        <taxon>Verrucomicrobiota</taxon>
        <taxon>Verrucomicrobiia</taxon>
        <taxon>Verrucomicrobiales</taxon>
        <taxon>Verrucomicrobiaceae</taxon>
        <taxon>Prosthecobacter</taxon>
    </lineage>
</organism>
<proteinExistence type="predicted"/>
<comment type="caution">
    <text evidence="1">The sequence shown here is derived from an EMBL/GenBank/DDBJ whole genome shotgun (WGS) entry which is preliminary data.</text>
</comment>
<sequence>MTQIFEILGKFDTESDCHKLLYAPHPLPLKYREGRVYKIEFEGDEAALKAFVDKVLIDSISQEARVGGEPAFAKAAFVLEYGMKGAALDLEKEMILNYYRGTPNPGFEIKKLTLRTRIYVFGEGAEPAQFVRDIVNPAIHTHEVLKAAA</sequence>
<protein>
    <submittedName>
        <fullName evidence="1">Uncharacterized protein</fullName>
    </submittedName>
</protein>
<dbReference type="AlphaFoldDB" id="A0A7W7YBB3"/>
<dbReference type="RefSeq" id="WP_184339967.1">
    <property type="nucleotide sequence ID" value="NZ_JACHIG010000005.1"/>
</dbReference>